<feature type="signal peptide" evidence="3">
    <location>
        <begin position="1"/>
        <end position="18"/>
    </location>
</feature>
<dbReference type="AlphaFoldDB" id="A0AAE9CTI7"/>
<dbReference type="PANTHER" id="PTHR35178:SF5">
    <property type="entry name" value="PROTEIN CBG01935"/>
    <property type="match status" value="1"/>
</dbReference>
<dbReference type="EMBL" id="CP090896">
    <property type="protein sequence ID" value="ULT80418.1"/>
    <property type="molecule type" value="Genomic_DNA"/>
</dbReference>
<accession>A0AAE9CTI7</accession>
<name>A0AAE9CTI7_CAEBR</name>
<gene>
    <name evidence="4" type="ORF">L3Y34_010769</name>
</gene>
<evidence type="ECO:0000256" key="2">
    <source>
        <dbReference type="SAM" id="Phobius"/>
    </source>
</evidence>
<dbReference type="PANTHER" id="PTHR35178">
    <property type="entry name" value="FOLATE RECEPTOR HOMOLOG-RELATED"/>
    <property type="match status" value="1"/>
</dbReference>
<sequence>MFFKPALLVTAILATALALEEHYDREGNKMHYCPSCATKGYVLKRWLMQHSESGQSMGWFDWRGSNCEEGVVFVVPCSNACLTVTVEKQKGGTEYEYVGSMQECSDQMIHGSPDLPGGTDYKAYNKSKVFVAKRMGHRITYNFTRQSYIDIHSSMTYDIKDHEVVVLTERKIRKLSAWTYRDWLMVASLVIMGCLISCCCRALFCQVKASKPSVIRRADGVEDIRCEVLTEQNPTAPEEEKEVEQVMEKKKEDGEMDIAEEPVAKEDSPV</sequence>
<proteinExistence type="predicted"/>
<keyword evidence="2" id="KW-0812">Transmembrane</keyword>
<keyword evidence="3" id="KW-0732">Signal</keyword>
<feature type="region of interest" description="Disordered" evidence="1">
    <location>
        <begin position="231"/>
        <end position="270"/>
    </location>
</feature>
<keyword evidence="2" id="KW-1133">Transmembrane helix</keyword>
<evidence type="ECO:0000256" key="1">
    <source>
        <dbReference type="SAM" id="MobiDB-lite"/>
    </source>
</evidence>
<evidence type="ECO:0000256" key="3">
    <source>
        <dbReference type="SAM" id="SignalP"/>
    </source>
</evidence>
<dbReference type="KEGG" id="cbr:CBG_01935"/>
<feature type="chain" id="PRO_5041975403" evidence="3">
    <location>
        <begin position="19"/>
        <end position="270"/>
    </location>
</feature>
<dbReference type="Proteomes" id="UP000827892">
    <property type="component" value="Chromosome X"/>
</dbReference>
<feature type="compositionally biased region" description="Basic and acidic residues" evidence="1">
    <location>
        <begin position="243"/>
        <end position="253"/>
    </location>
</feature>
<evidence type="ECO:0000313" key="5">
    <source>
        <dbReference type="Proteomes" id="UP000827892"/>
    </source>
</evidence>
<feature type="transmembrane region" description="Helical" evidence="2">
    <location>
        <begin position="183"/>
        <end position="204"/>
    </location>
</feature>
<protein>
    <submittedName>
        <fullName evidence="4">Uncharacterized protein</fullName>
    </submittedName>
</protein>
<evidence type="ECO:0000313" key="4">
    <source>
        <dbReference type="EMBL" id="ULT80418.1"/>
    </source>
</evidence>
<organism evidence="4 5">
    <name type="scientific">Caenorhabditis briggsae</name>
    <dbReference type="NCBI Taxonomy" id="6238"/>
    <lineage>
        <taxon>Eukaryota</taxon>
        <taxon>Metazoa</taxon>
        <taxon>Ecdysozoa</taxon>
        <taxon>Nematoda</taxon>
        <taxon>Chromadorea</taxon>
        <taxon>Rhabditida</taxon>
        <taxon>Rhabditina</taxon>
        <taxon>Rhabditomorpha</taxon>
        <taxon>Rhabditoidea</taxon>
        <taxon>Rhabditidae</taxon>
        <taxon>Peloderinae</taxon>
        <taxon>Caenorhabditis</taxon>
    </lineage>
</organism>
<keyword evidence="2" id="KW-0472">Membrane</keyword>
<reference evidence="4 5" key="1">
    <citation type="submission" date="2022-05" db="EMBL/GenBank/DDBJ databases">
        <title>Chromosome-level reference genomes for two strains of Caenorhabditis briggsae: an improved platform for comparative genomics.</title>
        <authorList>
            <person name="Stevens L."/>
            <person name="Andersen E.C."/>
        </authorList>
    </citation>
    <scope>NUCLEOTIDE SEQUENCE [LARGE SCALE GENOMIC DNA]</scope>
    <source>
        <strain evidence="4">QX1410_ONT</strain>
        <tissue evidence="4">Whole-organism</tissue>
    </source>
</reference>